<proteinExistence type="inferred from homology"/>
<name>A0AAV5R7R7_PICKL</name>
<dbReference type="InterPro" id="IPR010285">
    <property type="entry name" value="DNA_helicase_pif1-like_DEAD"/>
</dbReference>
<evidence type="ECO:0000313" key="4">
    <source>
        <dbReference type="Proteomes" id="UP001378960"/>
    </source>
</evidence>
<keyword evidence="1" id="KW-0227">DNA damage</keyword>
<evidence type="ECO:0000313" key="3">
    <source>
        <dbReference type="EMBL" id="GMM47342.1"/>
    </source>
</evidence>
<protein>
    <recommendedName>
        <fullName evidence="1">ATP-dependent DNA helicase</fullName>
        <ecNumber evidence="1">5.6.2.3</ecNumber>
    </recommendedName>
</protein>
<dbReference type="EC" id="5.6.2.3" evidence="1"/>
<evidence type="ECO:0000259" key="2">
    <source>
        <dbReference type="Pfam" id="PF05970"/>
    </source>
</evidence>
<feature type="domain" description="DNA helicase Pif1-like DEAD-box helicase" evidence="2">
    <location>
        <begin position="4"/>
        <end position="81"/>
    </location>
</feature>
<organism evidence="3 4">
    <name type="scientific">Pichia kluyveri</name>
    <name type="common">Yeast</name>
    <dbReference type="NCBI Taxonomy" id="36015"/>
    <lineage>
        <taxon>Eukaryota</taxon>
        <taxon>Fungi</taxon>
        <taxon>Dikarya</taxon>
        <taxon>Ascomycota</taxon>
        <taxon>Saccharomycotina</taxon>
        <taxon>Pichiomycetes</taxon>
        <taxon>Pichiales</taxon>
        <taxon>Pichiaceae</taxon>
        <taxon>Pichia</taxon>
    </lineage>
</organism>
<comment type="cofactor">
    <cofactor evidence="1">
        <name>Mg(2+)</name>
        <dbReference type="ChEBI" id="CHEBI:18420"/>
    </cofactor>
</comment>
<dbReference type="GO" id="GO:0000723">
    <property type="term" value="P:telomere maintenance"/>
    <property type="evidence" value="ECO:0007669"/>
    <property type="project" value="InterPro"/>
</dbReference>
<comment type="caution">
    <text evidence="3">The sequence shown here is derived from an EMBL/GenBank/DDBJ whole genome shotgun (WGS) entry which is preliminary data.</text>
</comment>
<dbReference type="GO" id="GO:0006310">
    <property type="term" value="P:DNA recombination"/>
    <property type="evidence" value="ECO:0007669"/>
    <property type="project" value="UniProtKB-KW"/>
</dbReference>
<accession>A0AAV5R7R7</accession>
<dbReference type="GO" id="GO:0016787">
    <property type="term" value="F:hydrolase activity"/>
    <property type="evidence" value="ECO:0007669"/>
    <property type="project" value="UniProtKB-KW"/>
</dbReference>
<keyword evidence="1" id="KW-0233">DNA recombination</keyword>
<comment type="catalytic activity">
    <reaction evidence="1">
        <text>ATP + H2O = ADP + phosphate + H(+)</text>
        <dbReference type="Rhea" id="RHEA:13065"/>
        <dbReference type="ChEBI" id="CHEBI:15377"/>
        <dbReference type="ChEBI" id="CHEBI:15378"/>
        <dbReference type="ChEBI" id="CHEBI:30616"/>
        <dbReference type="ChEBI" id="CHEBI:43474"/>
        <dbReference type="ChEBI" id="CHEBI:456216"/>
        <dbReference type="EC" id="5.6.2.3"/>
    </reaction>
</comment>
<keyword evidence="1" id="KW-0378">Hydrolase</keyword>
<keyword evidence="1" id="KW-0547">Nucleotide-binding</keyword>
<reference evidence="3 4" key="1">
    <citation type="journal article" date="2023" name="Elife">
        <title>Identification of key yeast species and microbe-microbe interactions impacting larval growth of Drosophila in the wild.</title>
        <authorList>
            <person name="Mure A."/>
            <person name="Sugiura Y."/>
            <person name="Maeda R."/>
            <person name="Honda K."/>
            <person name="Sakurai N."/>
            <person name="Takahashi Y."/>
            <person name="Watada M."/>
            <person name="Katoh T."/>
            <person name="Gotoh A."/>
            <person name="Gotoh Y."/>
            <person name="Taniguchi I."/>
            <person name="Nakamura K."/>
            <person name="Hayashi T."/>
            <person name="Katayama T."/>
            <person name="Uemura T."/>
            <person name="Hattori Y."/>
        </authorList>
    </citation>
    <scope>NUCLEOTIDE SEQUENCE [LARGE SCALE GENOMIC DNA]</scope>
    <source>
        <strain evidence="3 4">PK-24</strain>
    </source>
</reference>
<dbReference type="GO" id="GO:0006281">
    <property type="term" value="P:DNA repair"/>
    <property type="evidence" value="ECO:0007669"/>
    <property type="project" value="UniProtKB-KW"/>
</dbReference>
<gene>
    <name evidence="3" type="ORF">DAPK24_039170</name>
</gene>
<keyword evidence="4" id="KW-1185">Reference proteome</keyword>
<dbReference type="GO" id="GO:0043139">
    <property type="term" value="F:5'-3' DNA helicase activity"/>
    <property type="evidence" value="ECO:0007669"/>
    <property type="project" value="UniProtKB-EC"/>
</dbReference>
<keyword evidence="1" id="KW-0067">ATP-binding</keyword>
<dbReference type="Pfam" id="PF05970">
    <property type="entry name" value="PIF1"/>
    <property type="match status" value="1"/>
</dbReference>
<sequence>MFLLGGCVLVYAGDFRQFLPVAKGNPTLYEVYRKPFLCLSYADKIKYLKLSENIRIMYSVALEDRERRQAQATALLKLGMGPKLPNGKGFEKMQDLGVVESQ</sequence>
<dbReference type="AlphaFoldDB" id="A0AAV5R7R7"/>
<evidence type="ECO:0000256" key="1">
    <source>
        <dbReference type="RuleBase" id="RU363044"/>
    </source>
</evidence>
<keyword evidence="1" id="KW-0347">Helicase</keyword>
<dbReference type="EMBL" id="BTGB01000005">
    <property type="protein sequence ID" value="GMM47342.1"/>
    <property type="molecule type" value="Genomic_DNA"/>
</dbReference>
<dbReference type="GO" id="GO:0005524">
    <property type="term" value="F:ATP binding"/>
    <property type="evidence" value="ECO:0007669"/>
    <property type="project" value="UniProtKB-KW"/>
</dbReference>
<comment type="similarity">
    <text evidence="1">Belongs to the helicase family.</text>
</comment>
<dbReference type="Proteomes" id="UP001378960">
    <property type="component" value="Unassembled WGS sequence"/>
</dbReference>
<keyword evidence="1" id="KW-0234">DNA repair</keyword>